<name>A0A2P6QTU8_ROSCH</name>
<gene>
    <name evidence="1" type="ORF">RchiOBHm_Chr4g0404121</name>
</gene>
<reference evidence="1 2" key="1">
    <citation type="journal article" date="2018" name="Nat. Genet.">
        <title>The Rosa genome provides new insights in the design of modern roses.</title>
        <authorList>
            <person name="Bendahmane M."/>
        </authorList>
    </citation>
    <scope>NUCLEOTIDE SEQUENCE [LARGE SCALE GENOMIC DNA]</scope>
    <source>
        <strain evidence="2">cv. Old Blush</strain>
    </source>
</reference>
<dbReference type="Proteomes" id="UP000238479">
    <property type="component" value="Chromosome 4"/>
</dbReference>
<dbReference type="EMBL" id="PDCK01000042">
    <property type="protein sequence ID" value="PRQ37574.1"/>
    <property type="molecule type" value="Genomic_DNA"/>
</dbReference>
<evidence type="ECO:0000313" key="1">
    <source>
        <dbReference type="EMBL" id="PRQ37574.1"/>
    </source>
</evidence>
<sequence length="78" mass="8711">MGSVNPILASAEKPRISKKNWCRLKNQPLRLIIQGIRRSLSLCMLKTASKLGADSKQKSVQTVTKTEVPILNFDCFLP</sequence>
<accession>A0A2P6QTU8</accession>
<proteinExistence type="predicted"/>
<comment type="caution">
    <text evidence="1">The sequence shown here is derived from an EMBL/GenBank/DDBJ whole genome shotgun (WGS) entry which is preliminary data.</text>
</comment>
<dbReference type="Gramene" id="PRQ37574">
    <property type="protein sequence ID" value="PRQ37574"/>
    <property type="gene ID" value="RchiOBHm_Chr4g0404121"/>
</dbReference>
<organism evidence="1 2">
    <name type="scientific">Rosa chinensis</name>
    <name type="common">China rose</name>
    <dbReference type="NCBI Taxonomy" id="74649"/>
    <lineage>
        <taxon>Eukaryota</taxon>
        <taxon>Viridiplantae</taxon>
        <taxon>Streptophyta</taxon>
        <taxon>Embryophyta</taxon>
        <taxon>Tracheophyta</taxon>
        <taxon>Spermatophyta</taxon>
        <taxon>Magnoliopsida</taxon>
        <taxon>eudicotyledons</taxon>
        <taxon>Gunneridae</taxon>
        <taxon>Pentapetalae</taxon>
        <taxon>rosids</taxon>
        <taxon>fabids</taxon>
        <taxon>Rosales</taxon>
        <taxon>Rosaceae</taxon>
        <taxon>Rosoideae</taxon>
        <taxon>Rosoideae incertae sedis</taxon>
        <taxon>Rosa</taxon>
    </lineage>
</organism>
<protein>
    <submittedName>
        <fullName evidence="1">Uncharacterized protein</fullName>
    </submittedName>
</protein>
<evidence type="ECO:0000313" key="2">
    <source>
        <dbReference type="Proteomes" id="UP000238479"/>
    </source>
</evidence>
<dbReference type="AlphaFoldDB" id="A0A2P6QTU8"/>
<keyword evidence="2" id="KW-1185">Reference proteome</keyword>